<organism evidence="2 3">
    <name type="scientific">Favolaschia claudopus</name>
    <dbReference type="NCBI Taxonomy" id="2862362"/>
    <lineage>
        <taxon>Eukaryota</taxon>
        <taxon>Fungi</taxon>
        <taxon>Dikarya</taxon>
        <taxon>Basidiomycota</taxon>
        <taxon>Agaricomycotina</taxon>
        <taxon>Agaricomycetes</taxon>
        <taxon>Agaricomycetidae</taxon>
        <taxon>Agaricales</taxon>
        <taxon>Marasmiineae</taxon>
        <taxon>Mycenaceae</taxon>
        <taxon>Favolaschia</taxon>
    </lineage>
</organism>
<proteinExistence type="predicted"/>
<evidence type="ECO:0000313" key="3">
    <source>
        <dbReference type="Proteomes" id="UP001362999"/>
    </source>
</evidence>
<dbReference type="AlphaFoldDB" id="A0AAV9ZE71"/>
<comment type="caution">
    <text evidence="2">The sequence shown here is derived from an EMBL/GenBank/DDBJ whole genome shotgun (WGS) entry which is preliminary data.</text>
</comment>
<feature type="signal peptide" evidence="1">
    <location>
        <begin position="1"/>
        <end position="29"/>
    </location>
</feature>
<evidence type="ECO:0000313" key="2">
    <source>
        <dbReference type="EMBL" id="KAK6978157.1"/>
    </source>
</evidence>
<feature type="chain" id="PRO_5043631473" evidence="1">
    <location>
        <begin position="30"/>
        <end position="94"/>
    </location>
</feature>
<sequence length="94" mass="10515">MPPLCTIDSPSSLPSSPLPLLLLLPFAIALPPSTSPEVVADVVSFLPSYCHLPPRRRRLHRGCTRISTSPRSPRRHLRHRSNAYLYLLPLKISI</sequence>
<dbReference type="EMBL" id="JAWWNJ010000161">
    <property type="protein sequence ID" value="KAK6978157.1"/>
    <property type="molecule type" value="Genomic_DNA"/>
</dbReference>
<evidence type="ECO:0000256" key="1">
    <source>
        <dbReference type="SAM" id="SignalP"/>
    </source>
</evidence>
<reference evidence="2 3" key="1">
    <citation type="journal article" date="2024" name="J Genomics">
        <title>Draft genome sequencing and assembly of Favolaschia claudopus CIRM-BRFM 2984 isolated from oak limbs.</title>
        <authorList>
            <person name="Navarro D."/>
            <person name="Drula E."/>
            <person name="Chaduli D."/>
            <person name="Cazenave R."/>
            <person name="Ahrendt S."/>
            <person name="Wang J."/>
            <person name="Lipzen A."/>
            <person name="Daum C."/>
            <person name="Barry K."/>
            <person name="Grigoriev I.V."/>
            <person name="Favel A."/>
            <person name="Rosso M.N."/>
            <person name="Martin F."/>
        </authorList>
    </citation>
    <scope>NUCLEOTIDE SEQUENCE [LARGE SCALE GENOMIC DNA]</scope>
    <source>
        <strain evidence="2 3">CIRM-BRFM 2984</strain>
    </source>
</reference>
<gene>
    <name evidence="2" type="ORF">R3P38DRAFT_499183</name>
</gene>
<dbReference type="Proteomes" id="UP001362999">
    <property type="component" value="Unassembled WGS sequence"/>
</dbReference>
<protein>
    <submittedName>
        <fullName evidence="2">Uncharacterized protein</fullName>
    </submittedName>
</protein>
<keyword evidence="3" id="KW-1185">Reference proteome</keyword>
<accession>A0AAV9ZE71</accession>
<name>A0AAV9ZE71_9AGAR</name>
<keyword evidence="1" id="KW-0732">Signal</keyword>